<protein>
    <submittedName>
        <fullName evidence="1">Uncharacterized protein</fullName>
    </submittedName>
</protein>
<evidence type="ECO:0000313" key="2">
    <source>
        <dbReference type="Proteomes" id="UP000054032"/>
    </source>
</evidence>
<dbReference type="RefSeq" id="XP_007691349.1">
    <property type="nucleotide sequence ID" value="XM_007693159.1"/>
</dbReference>
<dbReference type="GeneID" id="19121455"/>
<keyword evidence="2" id="KW-1185">Reference proteome</keyword>
<organism evidence="1 2">
    <name type="scientific">Bipolaris oryzae ATCC 44560</name>
    <dbReference type="NCBI Taxonomy" id="930090"/>
    <lineage>
        <taxon>Eukaryota</taxon>
        <taxon>Fungi</taxon>
        <taxon>Dikarya</taxon>
        <taxon>Ascomycota</taxon>
        <taxon>Pezizomycotina</taxon>
        <taxon>Dothideomycetes</taxon>
        <taxon>Pleosporomycetidae</taxon>
        <taxon>Pleosporales</taxon>
        <taxon>Pleosporineae</taxon>
        <taxon>Pleosporaceae</taxon>
        <taxon>Bipolaris</taxon>
    </lineage>
</organism>
<gene>
    <name evidence="1" type="ORF">COCMIDRAFT_29197</name>
</gene>
<dbReference type="AlphaFoldDB" id="W6YRP2"/>
<accession>W6YRP2</accession>
<evidence type="ECO:0000313" key="1">
    <source>
        <dbReference type="EMBL" id="EUC42122.1"/>
    </source>
</evidence>
<sequence length="294" mass="31140">MDVVGGGRCARLLGFQTAIRRTRNGRTSQCLHHSSRLTRRGLLGGGQQAPQVAMAQVSVDMDRGDGSSPQPSTLTPTGAMLVQTASSRAGQASHGFLSAIRGQVSAPARDGVEPVKKDGWGEGRICLGNVQPAHVSTRLGWAGRPFHRIRTTVLNWAEGHPDDGDGPLIGDEGHLRPTLTATCTAPSPQSSPVLVLTRREQLPASPVVPSPSPSPSPWLSTGTIPPAPLQLDAFVFMPPQTDRILAEPYHPYWPFNLGPPAQAPLVVQELVPCVYTLSGGLAAVRPMTGSHTCY</sequence>
<dbReference type="HOGENOM" id="CLU_946609_0_0_1"/>
<dbReference type="EMBL" id="KI964072">
    <property type="protein sequence ID" value="EUC42122.1"/>
    <property type="molecule type" value="Genomic_DNA"/>
</dbReference>
<proteinExistence type="predicted"/>
<dbReference type="KEGG" id="bor:COCMIDRAFT_29197"/>
<name>W6YRP2_COCMI</name>
<reference evidence="1 2" key="1">
    <citation type="journal article" date="2013" name="PLoS Genet.">
        <title>Comparative genome structure, secondary metabolite, and effector coding capacity across Cochliobolus pathogens.</title>
        <authorList>
            <person name="Condon B.J."/>
            <person name="Leng Y."/>
            <person name="Wu D."/>
            <person name="Bushley K.E."/>
            <person name="Ohm R.A."/>
            <person name="Otillar R."/>
            <person name="Martin J."/>
            <person name="Schackwitz W."/>
            <person name="Grimwood J."/>
            <person name="MohdZainudin N."/>
            <person name="Xue C."/>
            <person name="Wang R."/>
            <person name="Manning V.A."/>
            <person name="Dhillon B."/>
            <person name="Tu Z.J."/>
            <person name="Steffenson B.J."/>
            <person name="Salamov A."/>
            <person name="Sun H."/>
            <person name="Lowry S."/>
            <person name="LaButti K."/>
            <person name="Han J."/>
            <person name="Copeland A."/>
            <person name="Lindquist E."/>
            <person name="Barry K."/>
            <person name="Schmutz J."/>
            <person name="Baker S.E."/>
            <person name="Ciuffetti L.M."/>
            <person name="Grigoriev I.V."/>
            <person name="Zhong S."/>
            <person name="Turgeon B.G."/>
        </authorList>
    </citation>
    <scope>NUCLEOTIDE SEQUENCE [LARGE SCALE GENOMIC DNA]</scope>
    <source>
        <strain evidence="1 2">ATCC 44560</strain>
    </source>
</reference>
<dbReference type="Proteomes" id="UP000054032">
    <property type="component" value="Unassembled WGS sequence"/>
</dbReference>